<dbReference type="Gene3D" id="2.40.100.10">
    <property type="entry name" value="Cyclophilin-like"/>
    <property type="match status" value="1"/>
</dbReference>
<keyword evidence="1" id="KW-0472">Membrane</keyword>
<evidence type="ECO:0000256" key="1">
    <source>
        <dbReference type="SAM" id="Phobius"/>
    </source>
</evidence>
<feature type="domain" description="PPIase cyclophilin-type" evidence="2">
    <location>
        <begin position="91"/>
        <end position="241"/>
    </location>
</feature>
<evidence type="ECO:0000313" key="3">
    <source>
        <dbReference type="EMBL" id="GGM85346.1"/>
    </source>
</evidence>
<name>A0ABQ2HNX9_9MICO</name>
<comment type="caution">
    <text evidence="3">The sequence shown here is derived from an EMBL/GenBank/DDBJ whole genome shotgun (WGS) entry which is preliminary data.</text>
</comment>
<protein>
    <recommendedName>
        <fullName evidence="2">PPIase cyclophilin-type domain-containing protein</fullName>
    </recommendedName>
</protein>
<gene>
    <name evidence="3" type="ORF">GCM10009721_07570</name>
</gene>
<evidence type="ECO:0000259" key="2">
    <source>
        <dbReference type="PROSITE" id="PS50072"/>
    </source>
</evidence>
<dbReference type="InterPro" id="IPR029000">
    <property type="entry name" value="Cyclophilin-like_dom_sf"/>
</dbReference>
<proteinExistence type="predicted"/>
<dbReference type="Proteomes" id="UP000623461">
    <property type="component" value="Unassembled WGS sequence"/>
</dbReference>
<dbReference type="PROSITE" id="PS50072">
    <property type="entry name" value="CSA_PPIASE_2"/>
    <property type="match status" value="1"/>
</dbReference>
<reference evidence="4" key="1">
    <citation type="journal article" date="2019" name="Int. J. Syst. Evol. Microbiol.">
        <title>The Global Catalogue of Microorganisms (GCM) 10K type strain sequencing project: providing services to taxonomists for standard genome sequencing and annotation.</title>
        <authorList>
            <consortium name="The Broad Institute Genomics Platform"/>
            <consortium name="The Broad Institute Genome Sequencing Center for Infectious Disease"/>
            <person name="Wu L."/>
            <person name="Ma J."/>
        </authorList>
    </citation>
    <scope>NUCLEOTIDE SEQUENCE [LARGE SCALE GENOMIC DNA]</scope>
    <source>
        <strain evidence="4">JCM 1365</strain>
    </source>
</reference>
<keyword evidence="1" id="KW-1133">Transmembrane helix</keyword>
<dbReference type="InterPro" id="IPR002130">
    <property type="entry name" value="Cyclophilin-type_PPIase_dom"/>
</dbReference>
<evidence type="ECO:0000313" key="4">
    <source>
        <dbReference type="Proteomes" id="UP000623461"/>
    </source>
</evidence>
<dbReference type="SUPFAM" id="SSF50891">
    <property type="entry name" value="Cyclophilin-like"/>
    <property type="match status" value="1"/>
</dbReference>
<feature type="transmembrane region" description="Helical" evidence="1">
    <location>
        <begin position="12"/>
        <end position="35"/>
    </location>
</feature>
<dbReference type="EMBL" id="BMNZ01000001">
    <property type="protein sequence ID" value="GGM85346.1"/>
    <property type="molecule type" value="Genomic_DNA"/>
</dbReference>
<sequence>MSSEKWGPVRSLMFAASMVVLVCIVVVCFALVLYVNSGPKKQRGASNLTPRPVACGAPRALPSDHPTFTAAPPGSAAQGSTWDVLLSTTCGDVRIYLDGRAAPRSVASFVMLARAGYWGDSVCRRLTTLRAPTHFLQCGDPSGRGTADPGFSLPLENVPVDRTYHLGDVGLTRGDRAAATAGEFFIVHDTFQVPPGGQLYSVVGHVSYGREVVDFIADRGGKDQRPDGPPLQPVSVLDVSARQIL</sequence>
<keyword evidence="4" id="KW-1185">Reference proteome</keyword>
<dbReference type="Pfam" id="PF00160">
    <property type="entry name" value="Pro_isomerase"/>
    <property type="match status" value="1"/>
</dbReference>
<keyword evidence="1" id="KW-0812">Transmembrane</keyword>
<accession>A0ABQ2HNX9</accession>
<organism evidence="3 4">
    <name type="scientific">Terrabacter tumescens</name>
    <dbReference type="NCBI Taxonomy" id="60443"/>
    <lineage>
        <taxon>Bacteria</taxon>
        <taxon>Bacillati</taxon>
        <taxon>Actinomycetota</taxon>
        <taxon>Actinomycetes</taxon>
        <taxon>Micrococcales</taxon>
        <taxon>Intrasporangiaceae</taxon>
        <taxon>Terrabacter</taxon>
    </lineage>
</organism>